<dbReference type="EMBL" id="SJOO01000003">
    <property type="protein sequence ID" value="TCB93177.1"/>
    <property type="molecule type" value="Genomic_DNA"/>
</dbReference>
<dbReference type="OrthoDB" id="9859926at2"/>
<organism evidence="1 2">
    <name type="scientific">Enterobacter wuhouensis</name>
    <dbReference type="NCBI Taxonomy" id="2529381"/>
    <lineage>
        <taxon>Bacteria</taxon>
        <taxon>Pseudomonadati</taxon>
        <taxon>Pseudomonadota</taxon>
        <taxon>Gammaproteobacteria</taxon>
        <taxon>Enterobacterales</taxon>
        <taxon>Enterobacteriaceae</taxon>
        <taxon>Enterobacter</taxon>
    </lineage>
</organism>
<protein>
    <submittedName>
        <fullName evidence="1">Transposase</fullName>
    </submittedName>
</protein>
<dbReference type="Proteomes" id="UP000291424">
    <property type="component" value="Unassembled WGS sequence"/>
</dbReference>
<evidence type="ECO:0000313" key="2">
    <source>
        <dbReference type="Proteomes" id="UP000291424"/>
    </source>
</evidence>
<sequence>MHGEEERHSFIYFSRQLPNKAALHHKTAFSRTKTAEHLSLILITLQVLYRMNQAKAMIQECNYEYIKPGGEQRREAH</sequence>
<accession>A0A4R0GA01</accession>
<dbReference type="AlphaFoldDB" id="A0A4R0GA01"/>
<reference evidence="1 2" key="1">
    <citation type="submission" date="2019-02" db="EMBL/GenBank/DDBJ databases">
        <title>The draft genome of Enterobacter spp. strains.</title>
        <authorList>
            <person name="Wang C."/>
            <person name="Feng Y."/>
            <person name="Zong Z."/>
        </authorList>
    </citation>
    <scope>NUCLEOTIDE SEQUENCE [LARGE SCALE GENOMIC DNA]</scope>
    <source>
        <strain evidence="1 2">WCHEW120002</strain>
    </source>
</reference>
<evidence type="ECO:0000313" key="1">
    <source>
        <dbReference type="EMBL" id="TCB93177.1"/>
    </source>
</evidence>
<name>A0A4R0GA01_9ENTR</name>
<comment type="caution">
    <text evidence="1">The sequence shown here is derived from an EMBL/GenBank/DDBJ whole genome shotgun (WGS) entry which is preliminary data.</text>
</comment>
<gene>
    <name evidence="1" type="ORF">E0L20_09215</name>
</gene>
<proteinExistence type="predicted"/>